<evidence type="ECO:0000313" key="1">
    <source>
        <dbReference type="EMBL" id="URW77230.1"/>
    </source>
</evidence>
<keyword evidence="2" id="KW-1185">Reference proteome</keyword>
<accession>A0ABY4TZA8</accession>
<dbReference type="PANTHER" id="PTHR41317:SF1">
    <property type="entry name" value="PD-(D_E)XK NUCLEASE FAMILY TRANSPOSASE"/>
    <property type="match status" value="1"/>
</dbReference>
<dbReference type="PANTHER" id="PTHR41317">
    <property type="entry name" value="PD-(D_E)XK NUCLEASE FAMILY TRANSPOSASE"/>
    <property type="match status" value="1"/>
</dbReference>
<sequence length="271" mass="31538">MISLINSIVSEKDQIVEVTLLNPYNPKNFKADKLSILDIKAKGESSKRYNIEIQVTDEADYDKRALYYWAKMYTEQLKEGSDYAALNKTIGIHILNFTSITDTDEYHNSFQLKEIKSGLVYFKDIELHTIELNKFAKNPKEELSDVVKKVKNALDIWLAFLTRNDLLNKDNLPKELDNDVLKKALTVLEVINLNDAEREEYENRLEWLRIETSAFKKMKEEGRAEGEARRNIEIAKEMLIDKEPLETIIKYTKLSKEAIEKLKAEIDKAEK</sequence>
<dbReference type="EMBL" id="CP098324">
    <property type="protein sequence ID" value="URW77230.1"/>
    <property type="molecule type" value="Genomic_DNA"/>
</dbReference>
<evidence type="ECO:0000313" key="2">
    <source>
        <dbReference type="Proteomes" id="UP001056268"/>
    </source>
</evidence>
<organism evidence="1 2">
    <name type="scientific">Rickettsia conorii subsp. raoultii</name>
    <dbReference type="NCBI Taxonomy" id="369822"/>
    <lineage>
        <taxon>Bacteria</taxon>
        <taxon>Pseudomonadati</taxon>
        <taxon>Pseudomonadota</taxon>
        <taxon>Alphaproteobacteria</taxon>
        <taxon>Rickettsiales</taxon>
        <taxon>Rickettsiaceae</taxon>
        <taxon>Rickettsieae</taxon>
        <taxon>Rickettsia</taxon>
        <taxon>spotted fever group</taxon>
    </lineage>
</organism>
<protein>
    <submittedName>
        <fullName evidence="1">Rpn family recombination-promoting nuclease/putative transposase</fullName>
    </submittedName>
</protein>
<dbReference type="Pfam" id="PF12784">
    <property type="entry name" value="PDDEXK_2"/>
    <property type="match status" value="1"/>
</dbReference>
<name>A0ABY4TZA8_RICCR</name>
<gene>
    <name evidence="1" type="ORF">NBT09_04155</name>
</gene>
<dbReference type="Proteomes" id="UP001056268">
    <property type="component" value="Chromosome"/>
</dbReference>
<dbReference type="RefSeq" id="WP_250719566.1">
    <property type="nucleotide sequence ID" value="NZ_CP098324.1"/>
</dbReference>
<dbReference type="InterPro" id="IPR010106">
    <property type="entry name" value="RpnA"/>
</dbReference>
<proteinExistence type="predicted"/>
<reference evidence="1" key="1">
    <citation type="submission" date="2022-05" db="EMBL/GenBank/DDBJ databases">
        <title>Tracking Rickettsia raoultii infection dynamics in vivo by bioorthogonal metabolic labeling.</title>
        <authorList>
            <person name="Zhu D.-Y."/>
            <person name="Jia N."/>
            <person name="Li C."/>
            <person name="Zhang M.-Z."/>
            <person name="Liu H.-B."/>
            <person name="Cao W.-C."/>
        </authorList>
    </citation>
    <scope>NUCLEOTIDE SEQUENCE</scope>
    <source>
        <strain evidence="1">BIME</strain>
    </source>
</reference>
<dbReference type="NCBIfam" id="TIGR01784">
    <property type="entry name" value="T_den_put_tspse"/>
    <property type="match status" value="1"/>
</dbReference>